<dbReference type="EMBL" id="HACG01041253">
    <property type="protein sequence ID" value="CEK88118.1"/>
    <property type="molecule type" value="Transcribed_RNA"/>
</dbReference>
<accession>A0A0B7B511</accession>
<dbReference type="AlphaFoldDB" id="A0A0B7B511"/>
<name>A0A0B7B511_9EUPU</name>
<protein>
    <submittedName>
        <fullName evidence="1">Uncharacterized protein</fullName>
    </submittedName>
</protein>
<proteinExistence type="predicted"/>
<gene>
    <name evidence="1" type="primary">ORF163321</name>
</gene>
<reference evidence="1" key="1">
    <citation type="submission" date="2014-12" db="EMBL/GenBank/DDBJ databases">
        <title>Insight into the proteome of Arion vulgaris.</title>
        <authorList>
            <person name="Aradska J."/>
            <person name="Bulat T."/>
            <person name="Smidak R."/>
            <person name="Sarate P."/>
            <person name="Gangsoo J."/>
            <person name="Sialana F."/>
            <person name="Bilban M."/>
            <person name="Lubec G."/>
        </authorList>
    </citation>
    <scope>NUCLEOTIDE SEQUENCE</scope>
    <source>
        <tissue evidence="1">Skin</tissue>
    </source>
</reference>
<sequence>MRSMFVQTNPIVETTDIRDDYWQEIADQELIAPTRQTVSVILLHQINNAGQKSCQGHDSTTVFFFYFNLHL</sequence>
<evidence type="ECO:0000313" key="1">
    <source>
        <dbReference type="EMBL" id="CEK88118.1"/>
    </source>
</evidence>
<organism evidence="1">
    <name type="scientific">Arion vulgaris</name>
    <dbReference type="NCBI Taxonomy" id="1028688"/>
    <lineage>
        <taxon>Eukaryota</taxon>
        <taxon>Metazoa</taxon>
        <taxon>Spiralia</taxon>
        <taxon>Lophotrochozoa</taxon>
        <taxon>Mollusca</taxon>
        <taxon>Gastropoda</taxon>
        <taxon>Heterobranchia</taxon>
        <taxon>Euthyneura</taxon>
        <taxon>Panpulmonata</taxon>
        <taxon>Eupulmonata</taxon>
        <taxon>Stylommatophora</taxon>
        <taxon>Helicina</taxon>
        <taxon>Arionoidea</taxon>
        <taxon>Arionidae</taxon>
        <taxon>Arion</taxon>
    </lineage>
</organism>